<protein>
    <recommendedName>
        <fullName evidence="4">Defensin-like protein</fullName>
    </recommendedName>
</protein>
<comment type="caution">
    <text evidence="2">The sequence shown here is derived from an EMBL/GenBank/DDBJ whole genome shotgun (WGS) entry which is preliminary data.</text>
</comment>
<sequence>MEKSSVKLISMWLVLFIVVAQYGEVTRLGVEADLSCTKDKECFKICKTGCHDIPGFIHCRCVSNICMCMKPDAAGGPVPVNVTAGAI</sequence>
<gene>
    <name evidence="2" type="ORF">LITE_LOCUS13730</name>
</gene>
<evidence type="ECO:0000313" key="3">
    <source>
        <dbReference type="Proteomes" id="UP001154282"/>
    </source>
</evidence>
<feature type="chain" id="PRO_5043919939" description="Defensin-like protein" evidence="1">
    <location>
        <begin position="23"/>
        <end position="87"/>
    </location>
</feature>
<name>A0AAV0JD60_9ROSI</name>
<dbReference type="Proteomes" id="UP001154282">
    <property type="component" value="Unassembled WGS sequence"/>
</dbReference>
<evidence type="ECO:0000256" key="1">
    <source>
        <dbReference type="SAM" id="SignalP"/>
    </source>
</evidence>
<evidence type="ECO:0000313" key="2">
    <source>
        <dbReference type="EMBL" id="CAI0407871.1"/>
    </source>
</evidence>
<keyword evidence="3" id="KW-1185">Reference proteome</keyword>
<evidence type="ECO:0008006" key="4">
    <source>
        <dbReference type="Google" id="ProtNLM"/>
    </source>
</evidence>
<dbReference type="AlphaFoldDB" id="A0AAV0JD60"/>
<accession>A0AAV0JD60</accession>
<organism evidence="2 3">
    <name type="scientific">Linum tenue</name>
    <dbReference type="NCBI Taxonomy" id="586396"/>
    <lineage>
        <taxon>Eukaryota</taxon>
        <taxon>Viridiplantae</taxon>
        <taxon>Streptophyta</taxon>
        <taxon>Embryophyta</taxon>
        <taxon>Tracheophyta</taxon>
        <taxon>Spermatophyta</taxon>
        <taxon>Magnoliopsida</taxon>
        <taxon>eudicotyledons</taxon>
        <taxon>Gunneridae</taxon>
        <taxon>Pentapetalae</taxon>
        <taxon>rosids</taxon>
        <taxon>fabids</taxon>
        <taxon>Malpighiales</taxon>
        <taxon>Linaceae</taxon>
        <taxon>Linum</taxon>
    </lineage>
</organism>
<dbReference type="EMBL" id="CAMGYJ010000004">
    <property type="protein sequence ID" value="CAI0407871.1"/>
    <property type="molecule type" value="Genomic_DNA"/>
</dbReference>
<keyword evidence="1" id="KW-0732">Signal</keyword>
<proteinExistence type="predicted"/>
<reference evidence="2" key="1">
    <citation type="submission" date="2022-08" db="EMBL/GenBank/DDBJ databases">
        <authorList>
            <person name="Gutierrez-Valencia J."/>
        </authorList>
    </citation>
    <scope>NUCLEOTIDE SEQUENCE</scope>
</reference>
<feature type="signal peptide" evidence="1">
    <location>
        <begin position="1"/>
        <end position="22"/>
    </location>
</feature>